<evidence type="ECO:0000313" key="4">
    <source>
        <dbReference type="Proteomes" id="UP000250140"/>
    </source>
</evidence>
<feature type="transmembrane region" description="Helical" evidence="2">
    <location>
        <begin position="203"/>
        <end position="224"/>
    </location>
</feature>
<evidence type="ECO:0000256" key="2">
    <source>
        <dbReference type="SAM" id="Phobius"/>
    </source>
</evidence>
<keyword evidence="2" id="KW-0812">Transmembrane</keyword>
<feature type="transmembrane region" description="Helical" evidence="2">
    <location>
        <begin position="80"/>
        <end position="98"/>
    </location>
</feature>
<protein>
    <submittedName>
        <fullName evidence="3">Uncharacterized protein</fullName>
    </submittedName>
</protein>
<keyword evidence="2" id="KW-0472">Membrane</keyword>
<evidence type="ECO:0000313" key="3">
    <source>
        <dbReference type="EMBL" id="OCL03447.1"/>
    </source>
</evidence>
<dbReference type="AlphaFoldDB" id="A0A8E2ERA3"/>
<sequence>MGPQYVEENPPDSRTPLLSCAYPSDIEKPDVSGGATAWAAWGLAWTAISAEVLIRRVASPTDLQPALHINNARPPTWRLILLRIIEAVSTLILASLLYQHRYLFAWNSHTSSTAATGPPSCPSTARRPPPPATPRPSCGAPAHARLFLRRRRWPGIGDVAAFAAVWAGAVVVGFCVENALVAATHAYAFAKTYRPLTVGAGATTQFLLCGSAFVATLGCLFTWVRVRVRVRAGEDLGGVSPVGRGYHRWGGWGRR</sequence>
<proteinExistence type="predicted"/>
<gene>
    <name evidence="3" type="ORF">AOQ84DRAFT_227375</name>
</gene>
<feature type="region of interest" description="Disordered" evidence="1">
    <location>
        <begin position="115"/>
        <end position="139"/>
    </location>
</feature>
<evidence type="ECO:0000256" key="1">
    <source>
        <dbReference type="SAM" id="MobiDB-lite"/>
    </source>
</evidence>
<organism evidence="3 4">
    <name type="scientific">Glonium stellatum</name>
    <dbReference type="NCBI Taxonomy" id="574774"/>
    <lineage>
        <taxon>Eukaryota</taxon>
        <taxon>Fungi</taxon>
        <taxon>Dikarya</taxon>
        <taxon>Ascomycota</taxon>
        <taxon>Pezizomycotina</taxon>
        <taxon>Dothideomycetes</taxon>
        <taxon>Pleosporomycetidae</taxon>
        <taxon>Gloniales</taxon>
        <taxon>Gloniaceae</taxon>
        <taxon>Glonium</taxon>
    </lineage>
</organism>
<dbReference type="Proteomes" id="UP000250140">
    <property type="component" value="Unassembled WGS sequence"/>
</dbReference>
<accession>A0A8E2ERA3</accession>
<keyword evidence="4" id="KW-1185">Reference proteome</keyword>
<dbReference type="EMBL" id="KV750731">
    <property type="protein sequence ID" value="OCL03447.1"/>
    <property type="molecule type" value="Genomic_DNA"/>
</dbReference>
<reference evidence="3 4" key="1">
    <citation type="journal article" date="2016" name="Nat. Commun.">
        <title>Ectomycorrhizal ecology is imprinted in the genome of the dominant symbiotic fungus Cenococcum geophilum.</title>
        <authorList>
            <consortium name="DOE Joint Genome Institute"/>
            <person name="Peter M."/>
            <person name="Kohler A."/>
            <person name="Ohm R.A."/>
            <person name="Kuo A."/>
            <person name="Krutzmann J."/>
            <person name="Morin E."/>
            <person name="Arend M."/>
            <person name="Barry K.W."/>
            <person name="Binder M."/>
            <person name="Choi C."/>
            <person name="Clum A."/>
            <person name="Copeland A."/>
            <person name="Grisel N."/>
            <person name="Haridas S."/>
            <person name="Kipfer T."/>
            <person name="LaButti K."/>
            <person name="Lindquist E."/>
            <person name="Lipzen A."/>
            <person name="Maire R."/>
            <person name="Meier B."/>
            <person name="Mihaltcheva S."/>
            <person name="Molinier V."/>
            <person name="Murat C."/>
            <person name="Poggeler S."/>
            <person name="Quandt C.A."/>
            <person name="Sperisen C."/>
            <person name="Tritt A."/>
            <person name="Tisserant E."/>
            <person name="Crous P.W."/>
            <person name="Henrissat B."/>
            <person name="Nehls U."/>
            <person name="Egli S."/>
            <person name="Spatafora J.W."/>
            <person name="Grigoriev I.V."/>
            <person name="Martin F.M."/>
        </authorList>
    </citation>
    <scope>NUCLEOTIDE SEQUENCE [LARGE SCALE GENOMIC DNA]</scope>
    <source>
        <strain evidence="3 4">CBS 207.34</strain>
    </source>
</reference>
<feature type="transmembrane region" description="Helical" evidence="2">
    <location>
        <begin position="159"/>
        <end position="183"/>
    </location>
</feature>
<keyword evidence="2" id="KW-1133">Transmembrane helix</keyword>
<name>A0A8E2ERA3_9PEZI</name>
<dbReference type="OrthoDB" id="5314461at2759"/>